<organism evidence="3 4">
    <name type="scientific">Pseudomonas citronellolis</name>
    <dbReference type="NCBI Taxonomy" id="53408"/>
    <lineage>
        <taxon>Bacteria</taxon>
        <taxon>Pseudomonadati</taxon>
        <taxon>Pseudomonadota</taxon>
        <taxon>Gammaproteobacteria</taxon>
        <taxon>Pseudomonadales</taxon>
        <taxon>Pseudomonadaceae</taxon>
        <taxon>Pseudomonas</taxon>
    </lineage>
</organism>
<dbReference type="AlphaFoldDB" id="A0A1A9KCZ4"/>
<sequence length="385" mass="39622">MSIFVSEFVIELELGGAGKRVAVKDTIDIAGYPTRCGSRALADSAPAQHHAEVVQRVLDAGWRIVGKTNLHELAFGVTGINDWSGTPRNPQAPERVPGGSSSGSAAAVGAGLADIALGTDTGGSVRVPAACCGVAGLKPSFGRVSRAGVHPEHSSLDCVGPFAANMTDLVAAMQVICPGFGAVNPPGANARVAFLEVPADPHIQACLGAAADRAGWRRASLYLGEFEAAFEAGLVVINHENWAALGQLTGKGLLGADVEQRLLAAGRTSAAQLAEAEGVRASFTRAIDSALDDYEILLLPTLASLPPLLSDARSGKSVAALTSLVRPFNLSGHPALSVPVELEHGGLKVGLQIVGRKGDDERVCAFGAQLEQALAAERPTNKKMA</sequence>
<name>A0A1A9KCZ4_9PSED</name>
<dbReference type="RefSeq" id="WP_064583287.1">
    <property type="nucleotide sequence ID" value="NZ_CP015878.1"/>
</dbReference>
<dbReference type="InterPro" id="IPR023631">
    <property type="entry name" value="Amidase_dom"/>
</dbReference>
<dbReference type="PROSITE" id="PS00571">
    <property type="entry name" value="AMIDASES"/>
    <property type="match status" value="1"/>
</dbReference>
<gene>
    <name evidence="3" type="ORF">A9C11_16555</name>
</gene>
<accession>A0A1A9KCZ4</accession>
<protein>
    <submittedName>
        <fullName evidence="3">Glutamyl-tRNA amidotransferase</fullName>
    </submittedName>
</protein>
<dbReference type="PANTHER" id="PTHR11895">
    <property type="entry name" value="TRANSAMIDASE"/>
    <property type="match status" value="1"/>
</dbReference>
<dbReference type="GO" id="GO:0016740">
    <property type="term" value="F:transferase activity"/>
    <property type="evidence" value="ECO:0007669"/>
    <property type="project" value="UniProtKB-KW"/>
</dbReference>
<proteinExistence type="predicted"/>
<dbReference type="Pfam" id="PF01425">
    <property type="entry name" value="Amidase"/>
    <property type="match status" value="2"/>
</dbReference>
<dbReference type="Gene3D" id="3.90.1300.10">
    <property type="entry name" value="Amidase signature (AS) domain"/>
    <property type="match status" value="1"/>
</dbReference>
<feature type="domain" description="Amidase" evidence="2">
    <location>
        <begin position="21"/>
        <end position="177"/>
    </location>
</feature>
<dbReference type="InterPro" id="IPR036928">
    <property type="entry name" value="AS_sf"/>
</dbReference>
<evidence type="ECO:0000313" key="4">
    <source>
        <dbReference type="Proteomes" id="UP000077748"/>
    </source>
</evidence>
<dbReference type="InterPro" id="IPR020556">
    <property type="entry name" value="Amidase_CS"/>
</dbReference>
<evidence type="ECO:0000256" key="1">
    <source>
        <dbReference type="SAM" id="MobiDB-lite"/>
    </source>
</evidence>
<dbReference type="EMBL" id="CP015878">
    <property type="protein sequence ID" value="ANI15487.1"/>
    <property type="molecule type" value="Genomic_DNA"/>
</dbReference>
<feature type="region of interest" description="Disordered" evidence="1">
    <location>
        <begin position="83"/>
        <end position="103"/>
    </location>
</feature>
<dbReference type="Proteomes" id="UP000077748">
    <property type="component" value="Chromosome"/>
</dbReference>
<keyword evidence="3" id="KW-0808">Transferase</keyword>
<evidence type="ECO:0000313" key="3">
    <source>
        <dbReference type="EMBL" id="ANI15487.1"/>
    </source>
</evidence>
<feature type="domain" description="Amidase" evidence="2">
    <location>
        <begin position="254"/>
        <end position="364"/>
    </location>
</feature>
<dbReference type="InterPro" id="IPR000120">
    <property type="entry name" value="Amidase"/>
</dbReference>
<dbReference type="PANTHER" id="PTHR11895:SF151">
    <property type="entry name" value="GLUTAMYL-TRNA(GLN) AMIDOTRANSFERASE SUBUNIT A"/>
    <property type="match status" value="1"/>
</dbReference>
<dbReference type="SUPFAM" id="SSF75304">
    <property type="entry name" value="Amidase signature (AS) enzymes"/>
    <property type="match status" value="1"/>
</dbReference>
<reference evidence="3 4" key="1">
    <citation type="submission" date="2016-05" db="EMBL/GenBank/DDBJ databases">
        <title>Genome Sequence of Pseudomonas citronellolis Strain SJTE-3, an Estrogens and Persistent Organic Pollutants degradation strain.</title>
        <authorList>
            <person name="Liang R."/>
        </authorList>
    </citation>
    <scope>NUCLEOTIDE SEQUENCE [LARGE SCALE GENOMIC DNA]</scope>
    <source>
        <strain evidence="3 4">SJTE-3</strain>
    </source>
</reference>
<evidence type="ECO:0000259" key="2">
    <source>
        <dbReference type="Pfam" id="PF01425"/>
    </source>
</evidence>